<dbReference type="PANTHER" id="PTHR10625:SF25">
    <property type="entry name" value="HISTONE DEACETYLASE 18-RELATED"/>
    <property type="match status" value="1"/>
</dbReference>
<dbReference type="GO" id="GO:0000118">
    <property type="term" value="C:histone deacetylase complex"/>
    <property type="evidence" value="ECO:0007669"/>
    <property type="project" value="TreeGrafter"/>
</dbReference>
<dbReference type="InterPro" id="IPR023801">
    <property type="entry name" value="His_deacetylse_dom"/>
</dbReference>
<organism evidence="4">
    <name type="scientific">Arundo donax</name>
    <name type="common">Giant reed</name>
    <name type="synonym">Donax arundinaceus</name>
    <dbReference type="NCBI Taxonomy" id="35708"/>
    <lineage>
        <taxon>Eukaryota</taxon>
        <taxon>Viridiplantae</taxon>
        <taxon>Streptophyta</taxon>
        <taxon>Embryophyta</taxon>
        <taxon>Tracheophyta</taxon>
        <taxon>Spermatophyta</taxon>
        <taxon>Magnoliopsida</taxon>
        <taxon>Liliopsida</taxon>
        <taxon>Poales</taxon>
        <taxon>Poaceae</taxon>
        <taxon>PACMAD clade</taxon>
        <taxon>Arundinoideae</taxon>
        <taxon>Arundineae</taxon>
        <taxon>Arundo</taxon>
    </lineage>
</organism>
<dbReference type="InterPro" id="IPR000286">
    <property type="entry name" value="HDACs"/>
</dbReference>
<dbReference type="SUPFAM" id="SSF52768">
    <property type="entry name" value="Arginase/deacetylase"/>
    <property type="match status" value="1"/>
</dbReference>
<feature type="domain" description="Histone deacetylase" evidence="3">
    <location>
        <begin position="51"/>
        <end position="338"/>
    </location>
</feature>
<reference evidence="4" key="2">
    <citation type="journal article" date="2015" name="Data Brief">
        <title>Shoot transcriptome of the giant reed, Arundo donax.</title>
        <authorList>
            <person name="Barrero R.A."/>
            <person name="Guerrero F.D."/>
            <person name="Moolhuijzen P."/>
            <person name="Goolsby J.A."/>
            <person name="Tidwell J."/>
            <person name="Bellgard S.E."/>
            <person name="Bellgard M.I."/>
        </authorList>
    </citation>
    <scope>NUCLEOTIDE SEQUENCE</scope>
    <source>
        <tissue evidence="4">Shoot tissue taken approximately 20 cm above the soil surface</tissue>
    </source>
</reference>
<dbReference type="GO" id="GO:0004407">
    <property type="term" value="F:histone deacetylase activity"/>
    <property type="evidence" value="ECO:0007669"/>
    <property type="project" value="TreeGrafter"/>
</dbReference>
<comment type="cofactor">
    <cofactor evidence="1">
        <name>Zn(2+)</name>
        <dbReference type="ChEBI" id="CHEBI:29105"/>
    </cofactor>
</comment>
<dbReference type="Gene3D" id="3.40.800.20">
    <property type="entry name" value="Histone deacetylase domain"/>
    <property type="match status" value="1"/>
</dbReference>
<dbReference type="GO" id="GO:0040029">
    <property type="term" value="P:epigenetic regulation of gene expression"/>
    <property type="evidence" value="ECO:0007669"/>
    <property type="project" value="TreeGrafter"/>
</dbReference>
<evidence type="ECO:0000256" key="1">
    <source>
        <dbReference type="ARBA" id="ARBA00001947"/>
    </source>
</evidence>
<dbReference type="InterPro" id="IPR023696">
    <property type="entry name" value="Ureohydrolase_dom_sf"/>
</dbReference>
<evidence type="ECO:0000256" key="2">
    <source>
        <dbReference type="SAM" id="MobiDB-lite"/>
    </source>
</evidence>
<sequence>MEAMVSIFPTALSGLNGSPSTGEESGGHVKSDVLIIYDLRMMGHKTCQLEEVPERISKIIEKLSSDGLLKRCKVVTKTNHVDPKYAREAHSEDYMKFIEALPRSFSRRSCKEYVGSDVYCSDGTKDAILLAAGAVVQACHEVAAGTCLSAFAIVRPPGHHASKEKASGFCFLNNVAIGAKYLQAEFGVKRILIVDFDVHHGDGTQDIFYNDKNVLFVSVHRSALFPESMKKVTDFGNGAGKRYTINVNLKYIEDNDLLAVWEHVLLPVATQFAPEYILVSCGFDAALGDPLGRCGVTSKCFGQLVLMLKEINNKVVLVLEGGYNLEMISEASSQCIMALLGDTQKVVDQADPFTSTMEAIIEVRNEFKEPWTGLAAEIDPQIVARCKPDPKSEDKKKRAAEEAPT</sequence>
<protein>
    <submittedName>
        <fullName evidence="4">Rpd3</fullName>
    </submittedName>
</protein>
<dbReference type="PRINTS" id="PR01270">
    <property type="entry name" value="HDASUPER"/>
</dbReference>
<dbReference type="AlphaFoldDB" id="A0A0A9GSX0"/>
<dbReference type="InterPro" id="IPR037138">
    <property type="entry name" value="His_deacetylse_dom_sf"/>
</dbReference>
<proteinExistence type="predicted"/>
<reference evidence="4" key="1">
    <citation type="submission" date="2014-09" db="EMBL/GenBank/DDBJ databases">
        <authorList>
            <person name="Magalhaes I.L.F."/>
            <person name="Oliveira U."/>
            <person name="Santos F.R."/>
            <person name="Vidigal T.H.D.A."/>
            <person name="Brescovit A.D."/>
            <person name="Santos A.J."/>
        </authorList>
    </citation>
    <scope>NUCLEOTIDE SEQUENCE</scope>
    <source>
        <tissue evidence="4">Shoot tissue taken approximately 20 cm above the soil surface</tissue>
    </source>
</reference>
<dbReference type="CDD" id="cd09992">
    <property type="entry name" value="HDAC_classII"/>
    <property type="match status" value="1"/>
</dbReference>
<dbReference type="PANTHER" id="PTHR10625">
    <property type="entry name" value="HISTONE DEACETYLASE HDAC1-RELATED"/>
    <property type="match status" value="1"/>
</dbReference>
<feature type="region of interest" description="Disordered" evidence="2">
    <location>
        <begin position="385"/>
        <end position="405"/>
    </location>
</feature>
<evidence type="ECO:0000259" key="3">
    <source>
        <dbReference type="Pfam" id="PF00850"/>
    </source>
</evidence>
<dbReference type="Pfam" id="PF00850">
    <property type="entry name" value="Hist_deacetyl"/>
    <property type="match status" value="1"/>
</dbReference>
<dbReference type="EMBL" id="GBRH01169786">
    <property type="protein sequence ID" value="JAE28110.1"/>
    <property type="molecule type" value="Transcribed_RNA"/>
</dbReference>
<name>A0A0A9GSX0_ARUDO</name>
<feature type="compositionally biased region" description="Basic and acidic residues" evidence="2">
    <location>
        <begin position="386"/>
        <end position="405"/>
    </location>
</feature>
<evidence type="ECO:0000313" key="4">
    <source>
        <dbReference type="EMBL" id="JAE28110.1"/>
    </source>
</evidence>
<dbReference type="GO" id="GO:0005737">
    <property type="term" value="C:cytoplasm"/>
    <property type="evidence" value="ECO:0007669"/>
    <property type="project" value="TreeGrafter"/>
</dbReference>
<accession>A0A0A9GSX0</accession>